<reference evidence="1 2" key="1">
    <citation type="submission" date="2016-04" db="EMBL/GenBank/DDBJ databases">
        <title>The genome of Intoshia linei affirms orthonectids as highly simplified spiralians.</title>
        <authorList>
            <person name="Mikhailov K.V."/>
            <person name="Slusarev G.S."/>
            <person name="Nikitin M.A."/>
            <person name="Logacheva M.D."/>
            <person name="Penin A."/>
            <person name="Aleoshin V."/>
            <person name="Panchin Y.V."/>
        </authorList>
    </citation>
    <scope>NUCLEOTIDE SEQUENCE [LARGE SCALE GENOMIC DNA]</scope>
    <source>
        <strain evidence="1">Intl2013</strain>
        <tissue evidence="1">Whole animal</tissue>
    </source>
</reference>
<organism evidence="1 2">
    <name type="scientific">Intoshia linei</name>
    <dbReference type="NCBI Taxonomy" id="1819745"/>
    <lineage>
        <taxon>Eukaryota</taxon>
        <taxon>Metazoa</taxon>
        <taxon>Spiralia</taxon>
        <taxon>Lophotrochozoa</taxon>
        <taxon>Mesozoa</taxon>
        <taxon>Orthonectida</taxon>
        <taxon>Rhopaluridae</taxon>
        <taxon>Intoshia</taxon>
    </lineage>
</organism>
<sequence>MVTNLRNFRNKLIHELKEVFPHEMDKYASLNKIEDLIKNN</sequence>
<evidence type="ECO:0008006" key="3">
    <source>
        <dbReference type="Google" id="ProtNLM"/>
    </source>
</evidence>
<proteinExistence type="predicted"/>
<dbReference type="AlphaFoldDB" id="A0A177ASU5"/>
<keyword evidence="2" id="KW-1185">Reference proteome</keyword>
<protein>
    <recommendedName>
        <fullName evidence="3">Mediator of RNA polymerase II transcription subunit 10</fullName>
    </recommendedName>
</protein>
<comment type="caution">
    <text evidence="1">The sequence shown here is derived from an EMBL/GenBank/DDBJ whole genome shotgun (WGS) entry which is preliminary data.</text>
</comment>
<evidence type="ECO:0000313" key="1">
    <source>
        <dbReference type="EMBL" id="OAF65078.1"/>
    </source>
</evidence>
<evidence type="ECO:0000313" key="2">
    <source>
        <dbReference type="Proteomes" id="UP000078046"/>
    </source>
</evidence>
<gene>
    <name evidence="1" type="ORF">A3Q56_07182</name>
</gene>
<name>A0A177ASU5_9BILA</name>
<accession>A0A177ASU5</accession>
<dbReference type="Proteomes" id="UP000078046">
    <property type="component" value="Unassembled WGS sequence"/>
</dbReference>
<dbReference type="EMBL" id="LWCA01001458">
    <property type="protein sequence ID" value="OAF65078.1"/>
    <property type="molecule type" value="Genomic_DNA"/>
</dbReference>